<dbReference type="PROSITE" id="PS51257">
    <property type="entry name" value="PROKAR_LIPOPROTEIN"/>
    <property type="match status" value="1"/>
</dbReference>
<organism evidence="1 2">
    <name type="scientific">marine gamma proteobacterium HTCC2143</name>
    <dbReference type="NCBI Taxonomy" id="247633"/>
    <lineage>
        <taxon>Bacteria</taxon>
        <taxon>Pseudomonadati</taxon>
        <taxon>Pseudomonadota</taxon>
        <taxon>Gammaproteobacteria</taxon>
        <taxon>Cellvibrionales</taxon>
        <taxon>Spongiibacteraceae</taxon>
        <taxon>BD1-7 clade</taxon>
    </lineage>
</organism>
<name>A0YFQ0_9GAMM</name>
<evidence type="ECO:0000313" key="1">
    <source>
        <dbReference type="EMBL" id="EAW30464.1"/>
    </source>
</evidence>
<dbReference type="AlphaFoldDB" id="A0YFQ0"/>
<proteinExistence type="predicted"/>
<dbReference type="Pfam" id="PF07661">
    <property type="entry name" value="MORN_2"/>
    <property type="match status" value="4"/>
</dbReference>
<dbReference type="InterPro" id="IPR011652">
    <property type="entry name" value="MORN_2"/>
</dbReference>
<protein>
    <submittedName>
        <fullName evidence="1">Hypothetical exported 24-amino acid repeat protein</fullName>
    </submittedName>
</protein>
<dbReference type="EMBL" id="AAVT01000008">
    <property type="protein sequence ID" value="EAW30464.1"/>
    <property type="molecule type" value="Genomic_DNA"/>
</dbReference>
<reference evidence="1 2" key="1">
    <citation type="journal article" date="2010" name="J. Bacteriol.">
        <title>Genome sequence of the oligotrophic marine Gammaproteobacterium HTCC2143, isolated from the Oregon Coast.</title>
        <authorList>
            <person name="Oh H.M."/>
            <person name="Kang I."/>
            <person name="Ferriera S."/>
            <person name="Giovannoni S.J."/>
            <person name="Cho J.C."/>
        </authorList>
    </citation>
    <scope>NUCLEOTIDE SEQUENCE [LARGE SCALE GENOMIC DNA]</scope>
    <source>
        <strain evidence="1 2">HTCC2143</strain>
    </source>
</reference>
<dbReference type="SUPFAM" id="SSF82185">
    <property type="entry name" value="Histone H3 K4-specific methyltransferase SET7/9 N-terminal domain"/>
    <property type="match status" value="1"/>
</dbReference>
<dbReference type="OrthoDB" id="6348361at2"/>
<gene>
    <name evidence="1" type="ORF">GP2143_09670</name>
</gene>
<comment type="caution">
    <text evidence="1">The sequence shown here is derived from an EMBL/GenBank/DDBJ whole genome shotgun (WGS) entry which is preliminary data.</text>
</comment>
<evidence type="ECO:0000313" key="2">
    <source>
        <dbReference type="Proteomes" id="UP000004931"/>
    </source>
</evidence>
<dbReference type="Proteomes" id="UP000004931">
    <property type="component" value="Unassembled WGS sequence"/>
</dbReference>
<sequence>MQRIIILMCLVLALSGCEKEVKVVSVDKIQDRNGTAYLPNSTTPFSGRAEDYYDNGQLKYEATYTLEDEFEGRPVKEFTDKDEFQEKLVREYYRNGQLRSLHLASLEGIKDRTFYENGRMEYERIWTGRDYWLDSSVTKFFYKSGRRKSESSRHEEDGRVLQVWYENGQLKQYAPMKDDKAEGLVREWSEDGQLMSEIIYKEGRPTVAPSEQ</sequence>
<dbReference type="Gene3D" id="2.20.110.10">
    <property type="entry name" value="Histone H3 K4-specific methyltransferase SET7/9 N-terminal domain"/>
    <property type="match status" value="2"/>
</dbReference>
<accession>A0YFQ0</accession>
<keyword evidence="2" id="KW-1185">Reference proteome</keyword>
<dbReference type="eggNOG" id="COG2849">
    <property type="taxonomic scope" value="Bacteria"/>
</dbReference>